<evidence type="ECO:0000259" key="1">
    <source>
        <dbReference type="Pfam" id="PF03407"/>
    </source>
</evidence>
<reference evidence="2 4" key="1">
    <citation type="journal article" date="2012" name="Nature">
        <title>Algal genomes reveal evolutionary mosaicism and the fate of nucleomorphs.</title>
        <authorList>
            <consortium name="DOE Joint Genome Institute"/>
            <person name="Curtis B.A."/>
            <person name="Tanifuji G."/>
            <person name="Burki F."/>
            <person name="Gruber A."/>
            <person name="Irimia M."/>
            <person name="Maruyama S."/>
            <person name="Arias M.C."/>
            <person name="Ball S.G."/>
            <person name="Gile G.H."/>
            <person name="Hirakawa Y."/>
            <person name="Hopkins J.F."/>
            <person name="Kuo A."/>
            <person name="Rensing S.A."/>
            <person name="Schmutz J."/>
            <person name="Symeonidi A."/>
            <person name="Elias M."/>
            <person name="Eveleigh R.J."/>
            <person name="Herman E.K."/>
            <person name="Klute M.J."/>
            <person name="Nakayama T."/>
            <person name="Obornik M."/>
            <person name="Reyes-Prieto A."/>
            <person name="Armbrust E.V."/>
            <person name="Aves S.J."/>
            <person name="Beiko R.G."/>
            <person name="Coutinho P."/>
            <person name="Dacks J.B."/>
            <person name="Durnford D.G."/>
            <person name="Fast N.M."/>
            <person name="Green B.R."/>
            <person name="Grisdale C.J."/>
            <person name="Hempel F."/>
            <person name="Henrissat B."/>
            <person name="Hoppner M.P."/>
            <person name="Ishida K."/>
            <person name="Kim E."/>
            <person name="Koreny L."/>
            <person name="Kroth P.G."/>
            <person name="Liu Y."/>
            <person name="Malik S.B."/>
            <person name="Maier U.G."/>
            <person name="McRose D."/>
            <person name="Mock T."/>
            <person name="Neilson J.A."/>
            <person name="Onodera N.T."/>
            <person name="Poole A.M."/>
            <person name="Pritham E.J."/>
            <person name="Richards T.A."/>
            <person name="Rocap G."/>
            <person name="Roy S.W."/>
            <person name="Sarai C."/>
            <person name="Schaack S."/>
            <person name="Shirato S."/>
            <person name="Slamovits C.H."/>
            <person name="Spencer D.F."/>
            <person name="Suzuki S."/>
            <person name="Worden A.Z."/>
            <person name="Zauner S."/>
            <person name="Barry K."/>
            <person name="Bell C."/>
            <person name="Bharti A.K."/>
            <person name="Crow J.A."/>
            <person name="Grimwood J."/>
            <person name="Kramer R."/>
            <person name="Lindquist E."/>
            <person name="Lucas S."/>
            <person name="Salamov A."/>
            <person name="McFadden G.I."/>
            <person name="Lane C.E."/>
            <person name="Keeling P.J."/>
            <person name="Gray M.W."/>
            <person name="Grigoriev I.V."/>
            <person name="Archibald J.M."/>
        </authorList>
    </citation>
    <scope>NUCLEOTIDE SEQUENCE</scope>
    <source>
        <strain evidence="2 4">CCMP2712</strain>
    </source>
</reference>
<dbReference type="InterPro" id="IPR005069">
    <property type="entry name" value="Nucl-diP-sugar_transferase"/>
</dbReference>
<evidence type="ECO:0000313" key="3">
    <source>
        <dbReference type="EnsemblProtists" id="EKX36446"/>
    </source>
</evidence>
<dbReference type="GO" id="GO:0016757">
    <property type="term" value="F:glycosyltransferase activity"/>
    <property type="evidence" value="ECO:0007669"/>
    <property type="project" value="TreeGrafter"/>
</dbReference>
<evidence type="ECO:0000313" key="4">
    <source>
        <dbReference type="Proteomes" id="UP000011087"/>
    </source>
</evidence>
<name>L1IJN4_GUITC</name>
<organism evidence="2">
    <name type="scientific">Guillardia theta (strain CCMP2712)</name>
    <name type="common">Cryptophyte</name>
    <dbReference type="NCBI Taxonomy" id="905079"/>
    <lineage>
        <taxon>Eukaryota</taxon>
        <taxon>Cryptophyceae</taxon>
        <taxon>Pyrenomonadales</taxon>
        <taxon>Geminigeraceae</taxon>
        <taxon>Guillardia</taxon>
    </lineage>
</organism>
<dbReference type="PANTHER" id="PTHR47032:SF1">
    <property type="entry name" value="UDP-D-XYLOSE:L-FUCOSE ALPHA-1,3-D-XYLOSYLTRANSFERASE-RELATED"/>
    <property type="match status" value="1"/>
</dbReference>
<feature type="domain" description="Nucleotide-diphospho-sugar transferase" evidence="1">
    <location>
        <begin position="5"/>
        <end position="218"/>
    </location>
</feature>
<reference evidence="3" key="3">
    <citation type="submission" date="2016-03" db="UniProtKB">
        <authorList>
            <consortium name="EnsemblProtists"/>
        </authorList>
    </citation>
    <scope>IDENTIFICATION</scope>
</reference>
<proteinExistence type="predicted"/>
<protein>
    <recommendedName>
        <fullName evidence="1">Nucleotide-diphospho-sugar transferase domain-containing protein</fullName>
    </recommendedName>
</protein>
<dbReference type="OMA" id="CESVHRE"/>
<dbReference type="AlphaFoldDB" id="L1IJN4"/>
<reference evidence="4" key="2">
    <citation type="submission" date="2012-11" db="EMBL/GenBank/DDBJ databases">
        <authorList>
            <person name="Kuo A."/>
            <person name="Curtis B.A."/>
            <person name="Tanifuji G."/>
            <person name="Burki F."/>
            <person name="Gruber A."/>
            <person name="Irimia M."/>
            <person name="Maruyama S."/>
            <person name="Arias M.C."/>
            <person name="Ball S.G."/>
            <person name="Gile G.H."/>
            <person name="Hirakawa Y."/>
            <person name="Hopkins J.F."/>
            <person name="Rensing S.A."/>
            <person name="Schmutz J."/>
            <person name="Symeonidi A."/>
            <person name="Elias M."/>
            <person name="Eveleigh R.J."/>
            <person name="Herman E.K."/>
            <person name="Klute M.J."/>
            <person name="Nakayama T."/>
            <person name="Obornik M."/>
            <person name="Reyes-Prieto A."/>
            <person name="Armbrust E.V."/>
            <person name="Aves S.J."/>
            <person name="Beiko R.G."/>
            <person name="Coutinho P."/>
            <person name="Dacks J.B."/>
            <person name="Durnford D.G."/>
            <person name="Fast N.M."/>
            <person name="Green B.R."/>
            <person name="Grisdale C."/>
            <person name="Hempe F."/>
            <person name="Henrissat B."/>
            <person name="Hoppner M.P."/>
            <person name="Ishida K.-I."/>
            <person name="Kim E."/>
            <person name="Koreny L."/>
            <person name="Kroth P.G."/>
            <person name="Liu Y."/>
            <person name="Malik S.-B."/>
            <person name="Maier U.G."/>
            <person name="McRose D."/>
            <person name="Mock T."/>
            <person name="Neilson J.A."/>
            <person name="Onodera N.T."/>
            <person name="Poole A.M."/>
            <person name="Pritham E.J."/>
            <person name="Richards T.A."/>
            <person name="Rocap G."/>
            <person name="Roy S.W."/>
            <person name="Sarai C."/>
            <person name="Schaack S."/>
            <person name="Shirato S."/>
            <person name="Slamovits C.H."/>
            <person name="Spencer D.F."/>
            <person name="Suzuki S."/>
            <person name="Worden A.Z."/>
            <person name="Zauner S."/>
            <person name="Barry K."/>
            <person name="Bell C."/>
            <person name="Bharti A.K."/>
            <person name="Crow J.A."/>
            <person name="Grimwood J."/>
            <person name="Kramer R."/>
            <person name="Lindquist E."/>
            <person name="Lucas S."/>
            <person name="Salamov A."/>
            <person name="McFadden G.I."/>
            <person name="Lane C.E."/>
            <person name="Keeling P.J."/>
            <person name="Gray M.W."/>
            <person name="Grigoriev I.V."/>
            <person name="Archibald J.M."/>
        </authorList>
    </citation>
    <scope>NUCLEOTIDE SEQUENCE</scope>
    <source>
        <strain evidence="4">CCMP2712</strain>
    </source>
</reference>
<dbReference type="EMBL" id="JH993073">
    <property type="protein sequence ID" value="EKX36446.1"/>
    <property type="molecule type" value="Genomic_DNA"/>
</dbReference>
<dbReference type="PANTHER" id="PTHR47032">
    <property type="entry name" value="UDP-D-XYLOSE:L-FUCOSE ALPHA-1,3-D-XYLOSYLTRANSFERASE-RELATED"/>
    <property type="match status" value="1"/>
</dbReference>
<dbReference type="KEGG" id="gtt:GUITHDRAFT_117338"/>
<gene>
    <name evidence="2" type="ORF">GUITHDRAFT_117338</name>
</gene>
<sequence>MRGVHERTLVILSSNESKQEIMSTGSRVNAVTIPSLKFINKNLEFNTLGYRRLLRERIVAIQAVLTLKERVFLTEPDALWLSNLLEQNSFVNSDHDLVGFDDDNGFTGAGFMMIRRTLGSLCLWQTVLKRQTEILSRYAGMRDDTLTEDYNDQIFLNEVAGQMRASGLLTLKTMDSCDYRSGRWYKGNEWTPFFRCRGKVPHVINFNWVVGNAAKIQRAREHGHWFLEDDGKTCKPFHQTLAKAKTSFVK</sequence>
<evidence type="ECO:0000313" key="2">
    <source>
        <dbReference type="EMBL" id="EKX36446.1"/>
    </source>
</evidence>
<dbReference type="RefSeq" id="XP_005823426.1">
    <property type="nucleotide sequence ID" value="XM_005823369.1"/>
</dbReference>
<dbReference type="InterPro" id="IPR052636">
    <property type="entry name" value="UDP-D-xylose:L-fucose_XylT"/>
</dbReference>
<dbReference type="GeneID" id="17293223"/>
<dbReference type="eggNOG" id="ENOG502S9AH">
    <property type="taxonomic scope" value="Eukaryota"/>
</dbReference>
<keyword evidence="4" id="KW-1185">Reference proteome</keyword>
<dbReference type="Pfam" id="PF03407">
    <property type="entry name" value="Nucleotid_trans"/>
    <property type="match status" value="1"/>
</dbReference>
<dbReference type="EnsemblProtists" id="EKX36446">
    <property type="protein sequence ID" value="EKX36446"/>
    <property type="gene ID" value="GUITHDRAFT_117338"/>
</dbReference>
<accession>L1IJN4</accession>
<dbReference type="GO" id="GO:0005794">
    <property type="term" value="C:Golgi apparatus"/>
    <property type="evidence" value="ECO:0007669"/>
    <property type="project" value="TreeGrafter"/>
</dbReference>
<dbReference type="HOGENOM" id="CLU_1113097_0_0_1"/>
<dbReference type="OrthoDB" id="1712432at2759"/>
<dbReference type="Proteomes" id="UP000011087">
    <property type="component" value="Unassembled WGS sequence"/>
</dbReference>
<dbReference type="PaxDb" id="55529-EKX36446"/>